<feature type="chain" id="PRO_5043777229" evidence="3">
    <location>
        <begin position="25"/>
        <end position="209"/>
    </location>
</feature>
<protein>
    <submittedName>
        <fullName evidence="4">Uncharacterized protein</fullName>
    </submittedName>
</protein>
<keyword evidence="2" id="KW-1133">Transmembrane helix</keyword>
<proteinExistence type="predicted"/>
<name>A0AAW1ANS2_CROAD</name>
<reference evidence="4 5" key="1">
    <citation type="journal article" date="2024" name="Proc. Natl. Acad. Sci. U.S.A.">
        <title>The genetic regulatory architecture and epigenomic basis for age-related changes in rattlesnake venom.</title>
        <authorList>
            <person name="Hogan M.P."/>
            <person name="Holding M.L."/>
            <person name="Nystrom G.S."/>
            <person name="Colston T.J."/>
            <person name="Bartlett D.A."/>
            <person name="Mason A.J."/>
            <person name="Ellsworth S.A."/>
            <person name="Rautsaw R.M."/>
            <person name="Lawrence K.C."/>
            <person name="Strickland J.L."/>
            <person name="He B."/>
            <person name="Fraser P."/>
            <person name="Margres M.J."/>
            <person name="Gilbert D.M."/>
            <person name="Gibbs H.L."/>
            <person name="Parkinson C.L."/>
            <person name="Rokyta D.R."/>
        </authorList>
    </citation>
    <scope>NUCLEOTIDE SEQUENCE [LARGE SCALE GENOMIC DNA]</scope>
    <source>
        <strain evidence="4">DRR0105</strain>
    </source>
</reference>
<sequence length="209" mass="23579">MDVRRNPWLLIMAWALLDGPLSSGESQGTNGPCEQQLRYRHSSMESGGPWLSTLVLLSSIGAIWLFVFYAIHCLCLRRNQCAQELDERGEKCWEEVRMSCPEDDGDQSCGYEPQVLVPAQPEFRSTPLGTNPALQAYSHQLACMEHELEHFLSEVRNRQGTLGSKAGKERPPPNLKKGGLDKLRITVYEIADSEQPDPAWGRGRKRKLK</sequence>
<dbReference type="AlphaFoldDB" id="A0AAW1ANS2"/>
<keyword evidence="3" id="KW-0732">Signal</keyword>
<organism evidence="4 5">
    <name type="scientific">Crotalus adamanteus</name>
    <name type="common">Eastern diamondback rattlesnake</name>
    <dbReference type="NCBI Taxonomy" id="8729"/>
    <lineage>
        <taxon>Eukaryota</taxon>
        <taxon>Metazoa</taxon>
        <taxon>Chordata</taxon>
        <taxon>Craniata</taxon>
        <taxon>Vertebrata</taxon>
        <taxon>Euteleostomi</taxon>
        <taxon>Lepidosauria</taxon>
        <taxon>Squamata</taxon>
        <taxon>Bifurcata</taxon>
        <taxon>Unidentata</taxon>
        <taxon>Episquamata</taxon>
        <taxon>Toxicofera</taxon>
        <taxon>Serpentes</taxon>
        <taxon>Colubroidea</taxon>
        <taxon>Viperidae</taxon>
        <taxon>Crotalinae</taxon>
        <taxon>Crotalus</taxon>
    </lineage>
</organism>
<evidence type="ECO:0000256" key="1">
    <source>
        <dbReference type="SAM" id="MobiDB-lite"/>
    </source>
</evidence>
<evidence type="ECO:0000313" key="5">
    <source>
        <dbReference type="Proteomes" id="UP001474421"/>
    </source>
</evidence>
<keyword evidence="2" id="KW-0472">Membrane</keyword>
<gene>
    <name evidence="4" type="ORF">NXF25_018711</name>
</gene>
<keyword evidence="5" id="KW-1185">Reference proteome</keyword>
<keyword evidence="2" id="KW-0812">Transmembrane</keyword>
<evidence type="ECO:0000313" key="4">
    <source>
        <dbReference type="EMBL" id="KAK9391381.1"/>
    </source>
</evidence>
<dbReference type="Proteomes" id="UP001474421">
    <property type="component" value="Unassembled WGS sequence"/>
</dbReference>
<feature type="region of interest" description="Disordered" evidence="1">
    <location>
        <begin position="160"/>
        <end position="179"/>
    </location>
</feature>
<evidence type="ECO:0000256" key="2">
    <source>
        <dbReference type="SAM" id="Phobius"/>
    </source>
</evidence>
<dbReference type="EMBL" id="JAOTOJ010000019">
    <property type="protein sequence ID" value="KAK9391381.1"/>
    <property type="molecule type" value="Genomic_DNA"/>
</dbReference>
<evidence type="ECO:0000256" key="3">
    <source>
        <dbReference type="SAM" id="SignalP"/>
    </source>
</evidence>
<accession>A0AAW1ANS2</accession>
<feature type="signal peptide" evidence="3">
    <location>
        <begin position="1"/>
        <end position="24"/>
    </location>
</feature>
<comment type="caution">
    <text evidence="4">The sequence shown here is derived from an EMBL/GenBank/DDBJ whole genome shotgun (WGS) entry which is preliminary data.</text>
</comment>
<feature type="transmembrane region" description="Helical" evidence="2">
    <location>
        <begin position="48"/>
        <end position="71"/>
    </location>
</feature>